<comment type="similarity">
    <text evidence="2 4">Belongs to the terpene synthase family.</text>
</comment>
<dbReference type="PANTHER" id="PTHR35201">
    <property type="entry name" value="TERPENE SYNTHASE"/>
    <property type="match status" value="1"/>
</dbReference>
<gene>
    <name evidence="5" type="ORF">PG994_000812</name>
</gene>
<dbReference type="Proteomes" id="UP001480595">
    <property type="component" value="Unassembled WGS sequence"/>
</dbReference>
<dbReference type="InterPro" id="IPR034686">
    <property type="entry name" value="Terpene_cyclase-like_2"/>
</dbReference>
<evidence type="ECO:0000256" key="2">
    <source>
        <dbReference type="ARBA" id="ARBA00006333"/>
    </source>
</evidence>
<keyword evidence="3 4" id="KW-0460">Magnesium</keyword>
<keyword evidence="4" id="KW-0479">Metal-binding</keyword>
<evidence type="ECO:0000313" key="6">
    <source>
        <dbReference type="Proteomes" id="UP001480595"/>
    </source>
</evidence>
<evidence type="ECO:0000256" key="4">
    <source>
        <dbReference type="RuleBase" id="RU366034"/>
    </source>
</evidence>
<dbReference type="EC" id="4.2.3.-" evidence="4"/>
<dbReference type="RefSeq" id="XP_066722853.1">
    <property type="nucleotide sequence ID" value="XM_066852221.1"/>
</dbReference>
<dbReference type="GeneID" id="92085284"/>
<dbReference type="SUPFAM" id="SSF48576">
    <property type="entry name" value="Terpenoid synthases"/>
    <property type="match status" value="1"/>
</dbReference>
<keyword evidence="4" id="KW-0456">Lyase</keyword>
<evidence type="ECO:0000256" key="3">
    <source>
        <dbReference type="ARBA" id="ARBA00022842"/>
    </source>
</evidence>
<evidence type="ECO:0000313" key="5">
    <source>
        <dbReference type="EMBL" id="KAK8091307.1"/>
    </source>
</evidence>
<protein>
    <recommendedName>
        <fullName evidence="4">Terpene synthase</fullName>
        <ecNumber evidence="4">4.2.3.-</ecNumber>
    </recommendedName>
</protein>
<sequence length="359" mass="40635">MTVVLLPLQPQPLNGSANKPMAELSGHASTVKPQITTVTETKTNGNAVNGVSTQGPVYAPIFAVRPRGHYRYIPPSNWTAAVHPRVDQVTMEVDDWFLDNWPFPNDKARRKFVDAGFSRVTCAYFPLALDDRIHLACRLLTILFLIDDLLEDMSFSDGEKYNASLMPIARGDVQPDRKIPVEWMFYDLWESMRAHDKTLADEILEPVFVFMRAQTDSTRRDIKELGHYLEYREKDVGKALLSALMRFSMQLYMTPQELAAMKAAEQNCSKHISVVNDIYSWEKELAQSLKTAEEGSVLCSAVKVLADNTALDIDAARACLWTMVREWEAKHELLCSEPHMSARSTSKAQMLSSRGWSTR</sequence>
<dbReference type="PANTHER" id="PTHR35201:SF4">
    <property type="entry name" value="BETA-PINACENE SYNTHASE-RELATED"/>
    <property type="match status" value="1"/>
</dbReference>
<dbReference type="EMBL" id="JAQQWL010000001">
    <property type="protein sequence ID" value="KAK8091307.1"/>
    <property type="molecule type" value="Genomic_DNA"/>
</dbReference>
<dbReference type="Pfam" id="PF19086">
    <property type="entry name" value="Terpene_syn_C_2"/>
    <property type="match status" value="1"/>
</dbReference>
<reference evidence="5 6" key="1">
    <citation type="submission" date="2023-01" db="EMBL/GenBank/DDBJ databases">
        <title>Analysis of 21 Apiospora genomes using comparative genomics revels a genus with tremendous synthesis potential of carbohydrate active enzymes and secondary metabolites.</title>
        <authorList>
            <person name="Sorensen T."/>
        </authorList>
    </citation>
    <scope>NUCLEOTIDE SEQUENCE [LARGE SCALE GENOMIC DNA]</scope>
    <source>
        <strain evidence="5 6">CBS 135458</strain>
    </source>
</reference>
<accession>A0ABR1X7J0</accession>
<name>A0ABR1X7J0_9PEZI</name>
<keyword evidence="6" id="KW-1185">Reference proteome</keyword>
<comment type="caution">
    <text evidence="5">The sequence shown here is derived from an EMBL/GenBank/DDBJ whole genome shotgun (WGS) entry which is preliminary data.</text>
</comment>
<dbReference type="Gene3D" id="1.10.600.10">
    <property type="entry name" value="Farnesyl Diphosphate Synthase"/>
    <property type="match status" value="1"/>
</dbReference>
<organism evidence="5 6">
    <name type="scientific">Apiospora phragmitis</name>
    <dbReference type="NCBI Taxonomy" id="2905665"/>
    <lineage>
        <taxon>Eukaryota</taxon>
        <taxon>Fungi</taxon>
        <taxon>Dikarya</taxon>
        <taxon>Ascomycota</taxon>
        <taxon>Pezizomycotina</taxon>
        <taxon>Sordariomycetes</taxon>
        <taxon>Xylariomycetidae</taxon>
        <taxon>Amphisphaeriales</taxon>
        <taxon>Apiosporaceae</taxon>
        <taxon>Apiospora</taxon>
    </lineage>
</organism>
<proteinExistence type="inferred from homology"/>
<evidence type="ECO:0000256" key="1">
    <source>
        <dbReference type="ARBA" id="ARBA00001946"/>
    </source>
</evidence>
<dbReference type="InterPro" id="IPR008949">
    <property type="entry name" value="Isoprenoid_synthase_dom_sf"/>
</dbReference>
<comment type="cofactor">
    <cofactor evidence="1 4">
        <name>Mg(2+)</name>
        <dbReference type="ChEBI" id="CHEBI:18420"/>
    </cofactor>
</comment>